<dbReference type="GO" id="GO:0032259">
    <property type="term" value="P:methylation"/>
    <property type="evidence" value="ECO:0007669"/>
    <property type="project" value="UniProtKB-KW"/>
</dbReference>
<accession>A0A2P5Z586</accession>
<dbReference type="CDD" id="cd02440">
    <property type="entry name" value="AdoMet_MTases"/>
    <property type="match status" value="1"/>
</dbReference>
<dbReference type="InterPro" id="IPR013216">
    <property type="entry name" value="Methyltransf_11"/>
</dbReference>
<keyword evidence="2" id="KW-0489">Methyltransferase</keyword>
<dbReference type="AlphaFoldDB" id="A0A2P5Z586"/>
<comment type="caution">
    <text evidence="2">The sequence shown here is derived from an EMBL/GenBank/DDBJ whole genome shotgun (WGS) entry which is preliminary data.</text>
</comment>
<dbReference type="GO" id="GO:0008757">
    <property type="term" value="F:S-adenosylmethionine-dependent methyltransferase activity"/>
    <property type="evidence" value="ECO:0007669"/>
    <property type="project" value="InterPro"/>
</dbReference>
<evidence type="ECO:0000259" key="1">
    <source>
        <dbReference type="Pfam" id="PF08241"/>
    </source>
</evidence>
<proteinExistence type="predicted"/>
<sequence length="231" mass="24605">MSAVPTLDPLAAYALWAESYPAQAHNPVMQAEQRAMLALLPPSLRGQHVLDAGCGSGRYLLHALQRGAEHVTGVDLSPQMLARAAQELADVEAGRCTLREGSLEALPLADASVDLSLCALALGHLPQLGPALAELRRVTRPGGWVLCSDVHPIGPALGWRRDFKAGGQRYAVRHTQHLYSHWHAACAALGLAIDAVSEPLLDPADIPAGAHFDPVALQVPVALVLRLRRLP</sequence>
<protein>
    <submittedName>
        <fullName evidence="2">Class I SAM-dependent methyltransferase</fullName>
    </submittedName>
</protein>
<dbReference type="Proteomes" id="UP000247346">
    <property type="component" value="Unassembled WGS sequence"/>
</dbReference>
<dbReference type="Pfam" id="PF08241">
    <property type="entry name" value="Methyltransf_11"/>
    <property type="match status" value="1"/>
</dbReference>
<dbReference type="STRING" id="56458.SB85_02240"/>
<keyword evidence="2" id="KW-0808">Transferase</keyword>
<dbReference type="SUPFAM" id="SSF53335">
    <property type="entry name" value="S-adenosyl-L-methionine-dependent methyltransferases"/>
    <property type="match status" value="1"/>
</dbReference>
<dbReference type="InterPro" id="IPR029063">
    <property type="entry name" value="SAM-dependent_MTases_sf"/>
</dbReference>
<dbReference type="EMBL" id="MDEK01000006">
    <property type="protein sequence ID" value="PPU83089.1"/>
    <property type="molecule type" value="Genomic_DNA"/>
</dbReference>
<name>A0A2P5Z586_9XANT</name>
<gene>
    <name evidence="2" type="ORF">XsacCFBP4641_07900</name>
</gene>
<dbReference type="PANTHER" id="PTHR42912:SF93">
    <property type="entry name" value="N6-ADENOSINE-METHYLTRANSFERASE TMT1A"/>
    <property type="match status" value="1"/>
</dbReference>
<dbReference type="PANTHER" id="PTHR42912">
    <property type="entry name" value="METHYLTRANSFERASE"/>
    <property type="match status" value="1"/>
</dbReference>
<dbReference type="OrthoDB" id="9760689at2"/>
<feature type="domain" description="Methyltransferase type 11" evidence="1">
    <location>
        <begin position="50"/>
        <end position="147"/>
    </location>
</feature>
<organism evidence="2 3">
    <name type="scientific">Xanthomonas sacchari</name>
    <dbReference type="NCBI Taxonomy" id="56458"/>
    <lineage>
        <taxon>Bacteria</taxon>
        <taxon>Pseudomonadati</taxon>
        <taxon>Pseudomonadota</taxon>
        <taxon>Gammaproteobacteria</taxon>
        <taxon>Lysobacterales</taxon>
        <taxon>Lysobacteraceae</taxon>
        <taxon>Xanthomonas</taxon>
    </lineage>
</organism>
<reference evidence="2 3" key="1">
    <citation type="submission" date="2016-08" db="EMBL/GenBank/DDBJ databases">
        <authorList>
            <person name="Seilhamer J.J."/>
        </authorList>
    </citation>
    <scope>NUCLEOTIDE SEQUENCE [LARGE SCALE GENOMIC DNA]</scope>
    <source>
        <strain evidence="2 3">CFBP4641</strain>
    </source>
</reference>
<dbReference type="InterPro" id="IPR050508">
    <property type="entry name" value="Methyltransf_Superfamily"/>
</dbReference>
<dbReference type="Gene3D" id="3.40.50.150">
    <property type="entry name" value="Vaccinia Virus protein VP39"/>
    <property type="match status" value="1"/>
</dbReference>
<evidence type="ECO:0000313" key="2">
    <source>
        <dbReference type="EMBL" id="PPU83089.1"/>
    </source>
</evidence>
<evidence type="ECO:0000313" key="3">
    <source>
        <dbReference type="Proteomes" id="UP000247346"/>
    </source>
</evidence>
<dbReference type="RefSeq" id="WP_010341682.1">
    <property type="nucleotide sequence ID" value="NZ_CP132343.1"/>
</dbReference>
<dbReference type="GeneID" id="93879154"/>